<keyword evidence="4" id="KW-0566">Pantothenate biosynthesis</keyword>
<dbReference type="EMBL" id="QLUW01000001">
    <property type="protein sequence ID" value="RAP77629.1"/>
    <property type="molecule type" value="Genomic_DNA"/>
</dbReference>
<feature type="signal peptide" evidence="5">
    <location>
        <begin position="1"/>
        <end position="22"/>
    </location>
</feature>
<evidence type="ECO:0000256" key="3">
    <source>
        <dbReference type="ARBA" id="ARBA00023002"/>
    </source>
</evidence>
<evidence type="ECO:0000256" key="4">
    <source>
        <dbReference type="RuleBase" id="RU362068"/>
    </source>
</evidence>
<evidence type="ECO:0000313" key="8">
    <source>
        <dbReference type="EMBL" id="RAP77629.1"/>
    </source>
</evidence>
<proteinExistence type="inferred from homology"/>
<feature type="domain" description="Ketopantoate reductase N-terminal" evidence="6">
    <location>
        <begin position="3"/>
        <end position="152"/>
    </location>
</feature>
<feature type="chain" id="PRO_5038795386" description="2-dehydropantoate 2-reductase" evidence="5">
    <location>
        <begin position="23"/>
        <end position="308"/>
    </location>
</feature>
<dbReference type="SUPFAM" id="SSF48179">
    <property type="entry name" value="6-phosphogluconate dehydrogenase C-terminal domain-like"/>
    <property type="match status" value="1"/>
</dbReference>
<organism evidence="8 9">
    <name type="scientific">Paenibacillus montanisoli</name>
    <dbReference type="NCBI Taxonomy" id="2081970"/>
    <lineage>
        <taxon>Bacteria</taxon>
        <taxon>Bacillati</taxon>
        <taxon>Bacillota</taxon>
        <taxon>Bacilli</taxon>
        <taxon>Bacillales</taxon>
        <taxon>Paenibacillaceae</taxon>
        <taxon>Paenibacillus</taxon>
    </lineage>
</organism>
<dbReference type="Pfam" id="PF08546">
    <property type="entry name" value="ApbA_C"/>
    <property type="match status" value="1"/>
</dbReference>
<comment type="catalytic activity">
    <reaction evidence="4">
        <text>(R)-pantoate + NADP(+) = 2-dehydropantoate + NADPH + H(+)</text>
        <dbReference type="Rhea" id="RHEA:16233"/>
        <dbReference type="ChEBI" id="CHEBI:11561"/>
        <dbReference type="ChEBI" id="CHEBI:15378"/>
        <dbReference type="ChEBI" id="CHEBI:15980"/>
        <dbReference type="ChEBI" id="CHEBI:57783"/>
        <dbReference type="ChEBI" id="CHEBI:58349"/>
        <dbReference type="EC" id="1.1.1.169"/>
    </reaction>
</comment>
<feature type="domain" description="Ketopantoate reductase C-terminal" evidence="7">
    <location>
        <begin position="179"/>
        <end position="302"/>
    </location>
</feature>
<keyword evidence="5" id="KW-0732">Signal</keyword>
<dbReference type="AlphaFoldDB" id="A0A328U505"/>
<dbReference type="GO" id="GO:0015940">
    <property type="term" value="P:pantothenate biosynthetic process"/>
    <property type="evidence" value="ECO:0007669"/>
    <property type="project" value="UniProtKB-UniPathway"/>
</dbReference>
<dbReference type="InterPro" id="IPR036291">
    <property type="entry name" value="NAD(P)-bd_dom_sf"/>
</dbReference>
<evidence type="ECO:0000256" key="2">
    <source>
        <dbReference type="ARBA" id="ARBA00022857"/>
    </source>
</evidence>
<dbReference type="UniPathway" id="UPA00028">
    <property type="reaction ID" value="UER00004"/>
</dbReference>
<dbReference type="RefSeq" id="WP_112880753.1">
    <property type="nucleotide sequence ID" value="NZ_QLUW01000001.1"/>
</dbReference>
<comment type="function">
    <text evidence="4">Catalyzes the NADPH-dependent reduction of ketopantoate into pantoic acid.</text>
</comment>
<keyword evidence="9" id="KW-1185">Reference proteome</keyword>
<dbReference type="InterPro" id="IPR013332">
    <property type="entry name" value="KPR_N"/>
</dbReference>
<dbReference type="PANTHER" id="PTHR21708">
    <property type="entry name" value="PROBABLE 2-DEHYDROPANTOATE 2-REDUCTASE"/>
    <property type="match status" value="1"/>
</dbReference>
<comment type="pathway">
    <text evidence="4">Cofactor biosynthesis; (R)-pantothenate biosynthesis; (R)-pantoate from 3-methyl-2-oxobutanoate: step 2/2.</text>
</comment>
<dbReference type="InterPro" id="IPR003710">
    <property type="entry name" value="ApbA"/>
</dbReference>
<dbReference type="SUPFAM" id="SSF51735">
    <property type="entry name" value="NAD(P)-binding Rossmann-fold domains"/>
    <property type="match status" value="1"/>
</dbReference>
<reference evidence="8 9" key="1">
    <citation type="submission" date="2018-06" db="EMBL/GenBank/DDBJ databases">
        <title>Paenibacillus montanisoli sp. nov., isolated from mountain area soil.</title>
        <authorList>
            <person name="Wu M."/>
        </authorList>
    </citation>
    <scope>NUCLEOTIDE SEQUENCE [LARGE SCALE GENOMIC DNA]</scope>
    <source>
        <strain evidence="8 9">RA17</strain>
    </source>
</reference>
<evidence type="ECO:0000256" key="5">
    <source>
        <dbReference type="SAM" id="SignalP"/>
    </source>
</evidence>
<keyword evidence="3 4" id="KW-0560">Oxidoreductase</keyword>
<evidence type="ECO:0000256" key="1">
    <source>
        <dbReference type="ARBA" id="ARBA00007870"/>
    </source>
</evidence>
<evidence type="ECO:0000313" key="9">
    <source>
        <dbReference type="Proteomes" id="UP000249260"/>
    </source>
</evidence>
<evidence type="ECO:0000259" key="7">
    <source>
        <dbReference type="Pfam" id="PF08546"/>
    </source>
</evidence>
<comment type="caution">
    <text evidence="8">The sequence shown here is derived from an EMBL/GenBank/DDBJ whole genome shotgun (WGS) entry which is preliminary data.</text>
</comment>
<dbReference type="Gene3D" id="3.40.50.720">
    <property type="entry name" value="NAD(P)-binding Rossmann-like Domain"/>
    <property type="match status" value="1"/>
</dbReference>
<dbReference type="InterPro" id="IPR013752">
    <property type="entry name" value="KPA_reductase"/>
</dbReference>
<evidence type="ECO:0000259" key="6">
    <source>
        <dbReference type="Pfam" id="PF02558"/>
    </source>
</evidence>
<sequence>MKIAVVGAGAMGGMLAAKFAAAGNEVTLIDVSEPLIRQVNEHGLIIDTKGQGCAAHMLRVTACPGDLGIQDAVFFFIKAHHTASAAENARPMIGQNTVIVSLQNGWGNADVLSNAFPEGDIVVGVTYHSATVLELGKVGHTGFGATFVGPYSEGAGMASAERIGTLLNEAGIETEATPNVKTEIWKKLILNAATLPTSALTGLCAGIQGEEGPLLELVDDLAAEAVAVAQALGYDIDREERIERIHTVLRNAGKGKSSMLQDAEAKRKTEVEVVNGAIVRAAAQTGVPVPLNMAMAALVAGLERSWRA</sequence>
<dbReference type="PANTHER" id="PTHR21708:SF26">
    <property type="entry name" value="2-DEHYDROPANTOATE 2-REDUCTASE"/>
    <property type="match status" value="1"/>
</dbReference>
<dbReference type="InterPro" id="IPR013328">
    <property type="entry name" value="6PGD_dom2"/>
</dbReference>
<accession>A0A328U505</accession>
<dbReference type="NCBIfam" id="TIGR00745">
    <property type="entry name" value="apbA_panE"/>
    <property type="match status" value="1"/>
</dbReference>
<dbReference type="Pfam" id="PF02558">
    <property type="entry name" value="ApbA"/>
    <property type="match status" value="1"/>
</dbReference>
<comment type="similarity">
    <text evidence="1 4">Belongs to the ketopantoate reductase family.</text>
</comment>
<dbReference type="GO" id="GO:0008677">
    <property type="term" value="F:2-dehydropantoate 2-reductase activity"/>
    <property type="evidence" value="ECO:0007669"/>
    <property type="project" value="UniProtKB-EC"/>
</dbReference>
<name>A0A328U505_9BACL</name>
<dbReference type="FunFam" id="1.10.1040.10:FF:000017">
    <property type="entry name" value="2-dehydropantoate 2-reductase"/>
    <property type="match status" value="1"/>
</dbReference>
<keyword evidence="2 4" id="KW-0521">NADP</keyword>
<dbReference type="OrthoDB" id="9793586at2"/>
<gene>
    <name evidence="8" type="ORF">DL346_03915</name>
</gene>
<dbReference type="Gene3D" id="1.10.1040.10">
    <property type="entry name" value="N-(1-d-carboxylethyl)-l-norvaline Dehydrogenase, domain 2"/>
    <property type="match status" value="1"/>
</dbReference>
<dbReference type="Proteomes" id="UP000249260">
    <property type="component" value="Unassembled WGS sequence"/>
</dbReference>
<dbReference type="InterPro" id="IPR008927">
    <property type="entry name" value="6-PGluconate_DH-like_C_sf"/>
</dbReference>
<dbReference type="GO" id="GO:0005737">
    <property type="term" value="C:cytoplasm"/>
    <property type="evidence" value="ECO:0007669"/>
    <property type="project" value="TreeGrafter"/>
</dbReference>
<dbReference type="EC" id="1.1.1.169" evidence="4"/>
<dbReference type="InterPro" id="IPR051402">
    <property type="entry name" value="KPR-Related"/>
</dbReference>
<protein>
    <recommendedName>
        <fullName evidence="4">2-dehydropantoate 2-reductase</fullName>
        <ecNumber evidence="4">1.1.1.169</ecNumber>
    </recommendedName>
    <alternativeName>
        <fullName evidence="4">Ketopantoate reductase</fullName>
    </alternativeName>
</protein>